<sequence>MRAQRRVLFPSLNNHISSEYSSKHAMTAIITQRPANAPSECLTLPLDVANRIASYLLDDHAHATLAALQRCSKEYYLALSPVTYRRVDFRSVETCDLFRLGEGSKAEQVTPKKVDDAVASGAFFSLKASSFRRMVALGYIKHLTIHSLPACTSPLSKSFSSVARSSDALLLPGLESVALGAKVADEIRTYIPETYDRPHNPLFLEALIHTSRPSSLCLAHRVVPSIEWDEHLEMTSIKQYQLVARVNQFIEDGWASLKVFEVHDVVHQVLPSLKGCRNVYHFASHCVGPPEAPRFIAPGLASTFTPGPKWNFRSWQIGTAIKNLFPSGISPAAVLQNTSWEFVNHEGHILTKPENDDDDDTGVGYLEVGRLIGDALKTGLPMELAGRDGFKGELAMEVLVRMSFERGEKACESCQRVGCANATVTKLQDVL</sequence>
<name>A0A1E3HLN2_9TREE</name>
<proteinExistence type="predicted"/>
<dbReference type="RefSeq" id="XP_018991990.1">
    <property type="nucleotide sequence ID" value="XM_019139499.1"/>
</dbReference>
<dbReference type="AlphaFoldDB" id="A0A1E3HLN2"/>
<evidence type="ECO:0000313" key="2">
    <source>
        <dbReference type="Proteomes" id="UP000094065"/>
    </source>
</evidence>
<accession>A0A1E3HLN2</accession>
<dbReference type="Proteomes" id="UP000094065">
    <property type="component" value="Unassembled WGS sequence"/>
</dbReference>
<protein>
    <submittedName>
        <fullName evidence="1">Uncharacterized protein</fullName>
    </submittedName>
</protein>
<comment type="caution">
    <text evidence="1">The sequence shown here is derived from an EMBL/GenBank/DDBJ whole genome shotgun (WGS) entry which is preliminary data.</text>
</comment>
<gene>
    <name evidence="1" type="ORF">L202_05265</name>
</gene>
<reference evidence="1 2" key="1">
    <citation type="submission" date="2016-06" db="EMBL/GenBank/DDBJ databases">
        <title>Evolution of pathogenesis and genome organization in the Tremellales.</title>
        <authorList>
            <person name="Cuomo C."/>
            <person name="Litvintseva A."/>
            <person name="Heitman J."/>
            <person name="Chen Y."/>
            <person name="Sun S."/>
            <person name="Springer D."/>
            <person name="Dromer F."/>
            <person name="Young S."/>
            <person name="Zeng Q."/>
            <person name="Chapman S."/>
            <person name="Gujja S."/>
            <person name="Saif S."/>
            <person name="Birren B."/>
        </authorList>
    </citation>
    <scope>NUCLEOTIDE SEQUENCE [LARGE SCALE GENOMIC DNA]</scope>
    <source>
        <strain evidence="1 2">CBS 6039</strain>
    </source>
</reference>
<dbReference type="OrthoDB" id="2569399at2759"/>
<evidence type="ECO:0000313" key="1">
    <source>
        <dbReference type="EMBL" id="ODN76616.1"/>
    </source>
</evidence>
<keyword evidence="2" id="KW-1185">Reference proteome</keyword>
<dbReference type="EMBL" id="AWGJ01000008">
    <property type="protein sequence ID" value="ODN76616.1"/>
    <property type="molecule type" value="Genomic_DNA"/>
</dbReference>
<dbReference type="GeneID" id="30156574"/>
<organism evidence="1 2">
    <name type="scientific">Cryptococcus amylolentus CBS 6039</name>
    <dbReference type="NCBI Taxonomy" id="1295533"/>
    <lineage>
        <taxon>Eukaryota</taxon>
        <taxon>Fungi</taxon>
        <taxon>Dikarya</taxon>
        <taxon>Basidiomycota</taxon>
        <taxon>Agaricomycotina</taxon>
        <taxon>Tremellomycetes</taxon>
        <taxon>Tremellales</taxon>
        <taxon>Cryptococcaceae</taxon>
        <taxon>Cryptococcus</taxon>
    </lineage>
</organism>